<proteinExistence type="inferred from homology"/>
<gene>
    <name evidence="13" type="ORF">Bcop_0646</name>
</gene>
<keyword evidence="11" id="KW-1003">Cell membrane</keyword>
<dbReference type="AlphaFoldDB" id="F3ZSC7"/>
<keyword evidence="10 11" id="KW-0472">Membrane</keyword>
<keyword evidence="7 11" id="KW-0067">ATP-binding</keyword>
<feature type="domain" description="HMA" evidence="12">
    <location>
        <begin position="4"/>
        <end position="70"/>
    </location>
</feature>
<organism evidence="13 14">
    <name type="scientific">Bacteroides coprosuis DSM 18011</name>
    <dbReference type="NCBI Taxonomy" id="679937"/>
    <lineage>
        <taxon>Bacteria</taxon>
        <taxon>Pseudomonadati</taxon>
        <taxon>Bacteroidota</taxon>
        <taxon>Bacteroidia</taxon>
        <taxon>Bacteroidales</taxon>
        <taxon>Bacteroidaceae</taxon>
        <taxon>Bacteroides</taxon>
    </lineage>
</organism>
<dbReference type="InterPro" id="IPR027256">
    <property type="entry name" value="P-typ_ATPase_IB"/>
</dbReference>
<dbReference type="SUPFAM" id="SSF81665">
    <property type="entry name" value="Calcium ATPase, transmembrane domain M"/>
    <property type="match status" value="1"/>
</dbReference>
<dbReference type="PANTHER" id="PTHR43520">
    <property type="entry name" value="ATP7, ISOFORM B"/>
    <property type="match status" value="1"/>
</dbReference>
<protein>
    <submittedName>
        <fullName evidence="13">Copper-translocating P-type ATPase</fullName>
        <ecNumber evidence="13">3.6.3.4</ecNumber>
    </submittedName>
</protein>
<dbReference type="eggNOG" id="COG2217">
    <property type="taxonomic scope" value="Bacteria"/>
</dbReference>
<evidence type="ECO:0000256" key="11">
    <source>
        <dbReference type="RuleBase" id="RU362081"/>
    </source>
</evidence>
<dbReference type="PRINTS" id="PR00943">
    <property type="entry name" value="CUATPASE"/>
</dbReference>
<keyword evidence="13" id="KW-0378">Hydrolase</keyword>
<feature type="transmembrane region" description="Helical" evidence="11">
    <location>
        <begin position="340"/>
        <end position="362"/>
    </location>
</feature>
<dbReference type="NCBIfam" id="TIGR01494">
    <property type="entry name" value="ATPase_P-type"/>
    <property type="match status" value="1"/>
</dbReference>
<dbReference type="GO" id="GO:0016887">
    <property type="term" value="F:ATP hydrolysis activity"/>
    <property type="evidence" value="ECO:0007669"/>
    <property type="project" value="InterPro"/>
</dbReference>
<evidence type="ECO:0000313" key="13">
    <source>
        <dbReference type="EMBL" id="EGJ70864.1"/>
    </source>
</evidence>
<keyword evidence="5 11" id="KW-0479">Metal-binding</keyword>
<dbReference type="CDD" id="cd02094">
    <property type="entry name" value="P-type_ATPase_Cu-like"/>
    <property type="match status" value="1"/>
</dbReference>
<evidence type="ECO:0000256" key="8">
    <source>
        <dbReference type="ARBA" id="ARBA00022967"/>
    </source>
</evidence>
<dbReference type="InterPro" id="IPR018303">
    <property type="entry name" value="ATPase_P-typ_P_site"/>
</dbReference>
<dbReference type="SUPFAM" id="SSF81653">
    <property type="entry name" value="Calcium ATPase, transduction domain A"/>
    <property type="match status" value="1"/>
</dbReference>
<evidence type="ECO:0000259" key="12">
    <source>
        <dbReference type="PROSITE" id="PS50846"/>
    </source>
</evidence>
<keyword evidence="8" id="KW-1278">Translocase</keyword>
<dbReference type="Proteomes" id="UP000018439">
    <property type="component" value="Chromosome"/>
</dbReference>
<dbReference type="SFLD" id="SFLDG00002">
    <property type="entry name" value="C1.7:_P-type_atpase_like"/>
    <property type="match status" value="1"/>
</dbReference>
<name>F3ZSC7_9BACE</name>
<sequence>MAKIKETFPVLDMSCAACAMHVEKTLKTQKGVVKASVNFATTSAQVEFNSDETSPIHLQKAVEEAGYGLIINKEEQDSEAVDQLREAKFKTLKRKTLWAVILSIPVATIGMFYMDMPYGNYIMWVLSTIVLFGFGTDFYANAWKQAKHRTSNMDTLVALSTGVAYLFSVFNTLYPSFWTSRGLEPHVYFEAASVIVAFILIGRLLEEKAKGNTSSALKKLMGLQPKTVVKLNAQNEQVTVPIEDVQIDDIIVVKPGEKIAVDGSVVSGSSFIDESMLSGEPIPVEKQINDKVFAGTINQKGSFQFKAKKVGKNTILSQIIAMVQDAQGSKAPVQKLVDKVAGIFVPIVIGISILSFVIWMAFGGEGAFTQALLSLVTVLVIACPCALGLATPTAIMVGIGKGAENGILIKDAESLELAKKINAIVLDKTGTLTEGKPKVTDVLWQDLRDEYIRVLVSLEKYSEHPLAEAVISHYREAQELELSNFQSLTGAGVKADYQNETFYIGNMKLMRDNDIALSPELLGKAAEYTSKAQTIIWFANSKEALAILAIADQVKATSADAIKELHKMGIEVYMLTGDNEATAKAISSELDIDHYKAEVLPDQKEDFVKELQNQGKLVAMVGDGINDSAALARADVSIAMGQGSDIAMDVAKMTIISSDLMKIPMAIELSKQTVNTIRQNLFWAFIYNIIGIPIAAGVLYPINGFLLNPMIASAAMALSSVSVVSNSLRLKWKGNKRFQKYSDSKNNLTLKLREMEFKYQVSDMMCGHCHARVKKALEGVAGVSSVKVEAPSTVLISAEKEIDLSILQEALKAAGDYKISK</sequence>
<dbReference type="PRINTS" id="PR00119">
    <property type="entry name" value="CATATPASE"/>
</dbReference>
<feature type="transmembrane region" description="Helical" evidence="11">
    <location>
        <begin position="121"/>
        <end position="143"/>
    </location>
</feature>
<comment type="subcellular location">
    <subcellularLocation>
        <location evidence="11">Cell membrane</location>
    </subcellularLocation>
    <subcellularLocation>
        <location evidence="1">Endomembrane system</location>
        <topology evidence="1">Multi-pass membrane protein</topology>
    </subcellularLocation>
</comment>
<dbReference type="NCBIfam" id="TIGR01511">
    <property type="entry name" value="ATPase-IB1_Cu"/>
    <property type="match status" value="1"/>
</dbReference>
<feature type="transmembrane region" description="Helical" evidence="11">
    <location>
        <begin position="368"/>
        <end position="391"/>
    </location>
</feature>
<dbReference type="PROSITE" id="PS00154">
    <property type="entry name" value="ATPASE_E1_E2"/>
    <property type="match status" value="1"/>
</dbReference>
<dbReference type="Gene3D" id="3.40.50.1000">
    <property type="entry name" value="HAD superfamily/HAD-like"/>
    <property type="match status" value="1"/>
</dbReference>
<dbReference type="Pfam" id="PF00702">
    <property type="entry name" value="Hydrolase"/>
    <property type="match status" value="1"/>
</dbReference>
<feature type="transmembrane region" description="Helical" evidence="11">
    <location>
        <begin position="681"/>
        <end position="700"/>
    </location>
</feature>
<comment type="similarity">
    <text evidence="2 11">Belongs to the cation transport ATPase (P-type) (TC 3.A.3) family. Type IB subfamily.</text>
</comment>
<dbReference type="SUPFAM" id="SSF56784">
    <property type="entry name" value="HAD-like"/>
    <property type="match status" value="1"/>
</dbReference>
<dbReference type="InterPro" id="IPR001757">
    <property type="entry name" value="P_typ_ATPase"/>
</dbReference>
<dbReference type="InterPro" id="IPR006121">
    <property type="entry name" value="HMA_dom"/>
</dbReference>
<dbReference type="InterPro" id="IPR059000">
    <property type="entry name" value="ATPase_P-type_domA"/>
</dbReference>
<dbReference type="GO" id="GO:0005524">
    <property type="term" value="F:ATP binding"/>
    <property type="evidence" value="ECO:0007669"/>
    <property type="project" value="UniProtKB-UniRule"/>
</dbReference>
<dbReference type="HOGENOM" id="CLU_001771_0_3_10"/>
<dbReference type="Gene3D" id="3.30.70.100">
    <property type="match status" value="2"/>
</dbReference>
<dbReference type="EC" id="3.6.3.4" evidence="13"/>
<dbReference type="SUPFAM" id="SSF55008">
    <property type="entry name" value="HMA, heavy metal-associated domain"/>
    <property type="match status" value="2"/>
</dbReference>
<dbReference type="NCBIfam" id="TIGR01525">
    <property type="entry name" value="ATPase-IB_hvy"/>
    <property type="match status" value="1"/>
</dbReference>
<dbReference type="Gene3D" id="2.70.150.10">
    <property type="entry name" value="Calcium-transporting ATPase, cytoplasmic transduction domain A"/>
    <property type="match status" value="1"/>
</dbReference>
<dbReference type="PROSITE" id="PS01047">
    <property type="entry name" value="HMA_1"/>
    <property type="match status" value="1"/>
</dbReference>
<dbReference type="STRING" id="679937.Bcop_0646"/>
<dbReference type="GO" id="GO:0012505">
    <property type="term" value="C:endomembrane system"/>
    <property type="evidence" value="ECO:0007669"/>
    <property type="project" value="UniProtKB-SubCell"/>
</dbReference>
<dbReference type="InterPro" id="IPR017969">
    <property type="entry name" value="Heavy-metal-associated_CS"/>
</dbReference>
<dbReference type="InterPro" id="IPR023298">
    <property type="entry name" value="ATPase_P-typ_TM_dom_sf"/>
</dbReference>
<keyword evidence="9 11" id="KW-1133">Transmembrane helix</keyword>
<dbReference type="InterPro" id="IPR044492">
    <property type="entry name" value="P_typ_ATPase_HD_dom"/>
</dbReference>
<reference evidence="13 14" key="1">
    <citation type="journal article" date="2011" name="Stand. Genomic Sci.">
        <title>Non-contiguous finished genome sequence of Bacteroides coprosuis type strain (PC139).</title>
        <authorList>
            <person name="Land M."/>
            <person name="Held B."/>
            <person name="Gronow S."/>
            <person name="Abt B."/>
            <person name="Lucas S."/>
            <person name="Del Rio T.G."/>
            <person name="Nolan M."/>
            <person name="Tice H."/>
            <person name="Cheng J.F."/>
            <person name="Pitluck S."/>
            <person name="Liolios K."/>
            <person name="Pagani I."/>
            <person name="Ivanova N."/>
            <person name="Mavromatis K."/>
            <person name="Mikhailova N."/>
            <person name="Pati A."/>
            <person name="Tapia R."/>
            <person name="Han C."/>
            <person name="Goodwin L."/>
            <person name="Chen A."/>
            <person name="Palaniappan K."/>
            <person name="Hauser L."/>
            <person name="Brambilla E.M."/>
            <person name="Rohde M."/>
            <person name="Goker M."/>
            <person name="Detter J.C."/>
            <person name="Woyke T."/>
            <person name="Bristow J."/>
            <person name="Eisen J.A."/>
            <person name="Markowitz V."/>
            <person name="Hugenholtz P."/>
            <person name="Kyrpides N.C."/>
            <person name="Klenk H.P."/>
            <person name="Lapidus A."/>
        </authorList>
    </citation>
    <scope>NUCLEOTIDE SEQUENCE</scope>
    <source>
        <strain evidence="13 14">DSM 18011</strain>
    </source>
</reference>
<dbReference type="Gene3D" id="3.40.1110.10">
    <property type="entry name" value="Calcium-transporting ATPase, cytoplasmic domain N"/>
    <property type="match status" value="1"/>
</dbReference>
<evidence type="ECO:0000256" key="6">
    <source>
        <dbReference type="ARBA" id="ARBA00022741"/>
    </source>
</evidence>
<evidence type="ECO:0000256" key="4">
    <source>
        <dbReference type="ARBA" id="ARBA00022692"/>
    </source>
</evidence>
<keyword evidence="6 11" id="KW-0547">Nucleotide-binding</keyword>
<dbReference type="GO" id="GO:0043682">
    <property type="term" value="F:P-type divalent copper transporter activity"/>
    <property type="evidence" value="ECO:0007669"/>
    <property type="project" value="TreeGrafter"/>
</dbReference>
<dbReference type="InterPro" id="IPR023214">
    <property type="entry name" value="HAD_sf"/>
</dbReference>
<dbReference type="Pfam" id="PF00122">
    <property type="entry name" value="E1-E2_ATPase"/>
    <property type="match status" value="1"/>
</dbReference>
<dbReference type="GO" id="GO:0005507">
    <property type="term" value="F:copper ion binding"/>
    <property type="evidence" value="ECO:0007669"/>
    <property type="project" value="TreeGrafter"/>
</dbReference>
<evidence type="ECO:0000256" key="2">
    <source>
        <dbReference type="ARBA" id="ARBA00006024"/>
    </source>
</evidence>
<evidence type="ECO:0000256" key="9">
    <source>
        <dbReference type="ARBA" id="ARBA00022989"/>
    </source>
</evidence>
<evidence type="ECO:0000256" key="1">
    <source>
        <dbReference type="ARBA" id="ARBA00004127"/>
    </source>
</evidence>
<feature type="transmembrane region" description="Helical" evidence="11">
    <location>
        <begin position="186"/>
        <end position="205"/>
    </location>
</feature>
<dbReference type="SFLD" id="SFLDS00003">
    <property type="entry name" value="Haloacid_Dehalogenase"/>
    <property type="match status" value="1"/>
</dbReference>
<dbReference type="InterPro" id="IPR023299">
    <property type="entry name" value="ATPase_P-typ_cyto_dom_N"/>
</dbReference>
<dbReference type="InterPro" id="IPR008250">
    <property type="entry name" value="ATPase_P-typ_transduc_dom_A_sf"/>
</dbReference>
<keyword evidence="4 11" id="KW-0812">Transmembrane</keyword>
<dbReference type="EMBL" id="CM001167">
    <property type="protein sequence ID" value="EGJ70864.1"/>
    <property type="molecule type" value="Genomic_DNA"/>
</dbReference>
<accession>F3ZSC7</accession>
<keyword evidence="3" id="KW-0813">Transport</keyword>
<evidence type="ECO:0000256" key="10">
    <source>
        <dbReference type="ARBA" id="ARBA00023136"/>
    </source>
</evidence>
<evidence type="ECO:0000256" key="3">
    <source>
        <dbReference type="ARBA" id="ARBA00022448"/>
    </source>
</evidence>
<dbReference type="GO" id="GO:0005886">
    <property type="term" value="C:plasma membrane"/>
    <property type="evidence" value="ECO:0007669"/>
    <property type="project" value="UniProtKB-SubCell"/>
</dbReference>
<evidence type="ECO:0000256" key="5">
    <source>
        <dbReference type="ARBA" id="ARBA00022723"/>
    </source>
</evidence>
<dbReference type="SFLD" id="SFLDF00027">
    <property type="entry name" value="p-type_atpase"/>
    <property type="match status" value="1"/>
</dbReference>
<dbReference type="GO" id="GO:0055070">
    <property type="term" value="P:copper ion homeostasis"/>
    <property type="evidence" value="ECO:0007669"/>
    <property type="project" value="TreeGrafter"/>
</dbReference>
<keyword evidence="14" id="KW-1185">Reference proteome</keyword>
<dbReference type="InterPro" id="IPR036412">
    <property type="entry name" value="HAD-like_sf"/>
</dbReference>
<dbReference type="PROSITE" id="PS50846">
    <property type="entry name" value="HMA_2"/>
    <property type="match status" value="2"/>
</dbReference>
<dbReference type="FunFam" id="3.30.70.100:FF:000001">
    <property type="entry name" value="ATPase copper transporting beta"/>
    <property type="match status" value="1"/>
</dbReference>
<feature type="domain" description="HMA" evidence="12">
    <location>
        <begin position="755"/>
        <end position="821"/>
    </location>
</feature>
<evidence type="ECO:0000313" key="14">
    <source>
        <dbReference type="Proteomes" id="UP000018439"/>
    </source>
</evidence>
<feature type="transmembrane region" description="Helical" evidence="11">
    <location>
        <begin position="155"/>
        <end position="174"/>
    </location>
</feature>
<dbReference type="FunFam" id="2.70.150.10:FF:000002">
    <property type="entry name" value="Copper-transporting ATPase 1, putative"/>
    <property type="match status" value="1"/>
</dbReference>
<evidence type="ECO:0000256" key="7">
    <source>
        <dbReference type="ARBA" id="ARBA00022840"/>
    </source>
</evidence>
<dbReference type="InterPro" id="IPR036163">
    <property type="entry name" value="HMA_dom_sf"/>
</dbReference>
<dbReference type="Pfam" id="PF00403">
    <property type="entry name" value="HMA"/>
    <property type="match status" value="2"/>
</dbReference>
<dbReference type="PANTHER" id="PTHR43520:SF8">
    <property type="entry name" value="P-TYPE CU(+) TRANSPORTER"/>
    <property type="match status" value="1"/>
</dbReference>
<dbReference type="OrthoDB" id="9770315at2"/>
<dbReference type="CDD" id="cd00371">
    <property type="entry name" value="HMA"/>
    <property type="match status" value="2"/>
</dbReference>
<feature type="transmembrane region" description="Helical" evidence="11">
    <location>
        <begin position="706"/>
        <end position="728"/>
    </location>
</feature>
<feature type="transmembrane region" description="Helical" evidence="11">
    <location>
        <begin position="97"/>
        <end position="115"/>
    </location>
</feature>